<gene>
    <name evidence="1" type="ORF">IW261DRAFT_1428057</name>
</gene>
<dbReference type="AlphaFoldDB" id="A0AA39NBV5"/>
<organism evidence="1 2">
    <name type="scientific">Armillaria novae-zelandiae</name>
    <dbReference type="NCBI Taxonomy" id="153914"/>
    <lineage>
        <taxon>Eukaryota</taxon>
        <taxon>Fungi</taxon>
        <taxon>Dikarya</taxon>
        <taxon>Basidiomycota</taxon>
        <taxon>Agaricomycotina</taxon>
        <taxon>Agaricomycetes</taxon>
        <taxon>Agaricomycetidae</taxon>
        <taxon>Agaricales</taxon>
        <taxon>Marasmiineae</taxon>
        <taxon>Physalacriaceae</taxon>
        <taxon>Armillaria</taxon>
    </lineage>
</organism>
<reference evidence="1" key="1">
    <citation type="submission" date="2023-06" db="EMBL/GenBank/DDBJ databases">
        <authorList>
            <consortium name="Lawrence Berkeley National Laboratory"/>
            <person name="Ahrendt S."/>
            <person name="Sahu N."/>
            <person name="Indic B."/>
            <person name="Wong-Bajracharya J."/>
            <person name="Merenyi Z."/>
            <person name="Ke H.-M."/>
            <person name="Monk M."/>
            <person name="Kocsube S."/>
            <person name="Drula E."/>
            <person name="Lipzen A."/>
            <person name="Balint B."/>
            <person name="Henrissat B."/>
            <person name="Andreopoulos B."/>
            <person name="Martin F.M."/>
            <person name="Harder C.B."/>
            <person name="Rigling D."/>
            <person name="Ford K.L."/>
            <person name="Foster G.D."/>
            <person name="Pangilinan J."/>
            <person name="Papanicolaou A."/>
            <person name="Barry K."/>
            <person name="LaButti K."/>
            <person name="Viragh M."/>
            <person name="Koriabine M."/>
            <person name="Yan M."/>
            <person name="Riley R."/>
            <person name="Champramary S."/>
            <person name="Plett K.L."/>
            <person name="Tsai I.J."/>
            <person name="Slot J."/>
            <person name="Sipos G."/>
            <person name="Plett J."/>
            <person name="Nagy L.G."/>
            <person name="Grigoriev I.V."/>
        </authorList>
    </citation>
    <scope>NUCLEOTIDE SEQUENCE</scope>
    <source>
        <strain evidence="1">ICMP 16352</strain>
    </source>
</reference>
<name>A0AA39NBV5_9AGAR</name>
<sequence>LLSMQGSLTIEVTQIVIPSQLLQRLSIRVLNQILCSLRKNLDESVNRLIPRECMIKFKSLSLAAQHLWRRSHHQGYQQQNTCKTCYEQDSLSFITAIYIDGSREAGYDPLFLSLLRRLVDEKVRIQTVILSHLTWSRIGNDAQAIIKELKPVQNLSLSNFRCAVEDFLGLFLAFCSLQKLEFEWVEFSAPLGHNLRHLPVAKGARPLIRHLSIESSATAMTDILRIIISHHSGLSFASLEYLSFHRTTTVSVSISNVVSKLLTLPGKLFRSIFGPIFVGKSVVIVVKLHNYIDHTPMVFGYHLTELNIAVEVKQYSDGYDFIHSLKWWGGALQSARRPNMLNTITFNLTIDKIMLKHVISIGAKYAGGWAELDDALGNPESVFQLKRLGFEV</sequence>
<accession>A0AA39NBV5</accession>
<comment type="caution">
    <text evidence="1">The sequence shown here is derived from an EMBL/GenBank/DDBJ whole genome shotgun (WGS) entry which is preliminary data.</text>
</comment>
<feature type="non-terminal residue" evidence="1">
    <location>
        <position position="392"/>
    </location>
</feature>
<dbReference type="EMBL" id="JAUEPR010000125">
    <property type="protein sequence ID" value="KAK0462741.1"/>
    <property type="molecule type" value="Genomic_DNA"/>
</dbReference>
<evidence type="ECO:0000313" key="1">
    <source>
        <dbReference type="EMBL" id="KAK0462741.1"/>
    </source>
</evidence>
<proteinExistence type="predicted"/>
<keyword evidence="2" id="KW-1185">Reference proteome</keyword>
<evidence type="ECO:0000313" key="2">
    <source>
        <dbReference type="Proteomes" id="UP001175227"/>
    </source>
</evidence>
<dbReference type="Proteomes" id="UP001175227">
    <property type="component" value="Unassembled WGS sequence"/>
</dbReference>
<protein>
    <submittedName>
        <fullName evidence="1">Uncharacterized protein</fullName>
    </submittedName>
</protein>